<keyword evidence="7" id="KW-1185">Reference proteome</keyword>
<protein>
    <submittedName>
        <fullName evidence="8">Transmembrane 9 superfamily member</fullName>
    </submittedName>
</protein>
<keyword evidence="4 6" id="KW-0472">Membrane</keyword>
<dbReference type="FunFam" id="1.20.1540.10:FF:000004">
    <property type="entry name" value="Transmembrane protein 115"/>
    <property type="match status" value="1"/>
</dbReference>
<dbReference type="AlphaFoldDB" id="A0AA85KIC2"/>
<evidence type="ECO:0000313" key="7">
    <source>
        <dbReference type="Proteomes" id="UP000050795"/>
    </source>
</evidence>
<reference evidence="8 9" key="2">
    <citation type="submission" date="2023-11" db="UniProtKB">
        <authorList>
            <consortium name="WormBaseParasite"/>
        </authorList>
    </citation>
    <scope>IDENTIFICATION</scope>
</reference>
<dbReference type="InterPro" id="IPR035952">
    <property type="entry name" value="Rhomboid-like_sf"/>
</dbReference>
<evidence type="ECO:0000256" key="3">
    <source>
        <dbReference type="ARBA" id="ARBA00022989"/>
    </source>
</evidence>
<dbReference type="Pfam" id="PF08551">
    <property type="entry name" value="DUF1751"/>
    <property type="match status" value="1"/>
</dbReference>
<feature type="region of interest" description="Disordered" evidence="5">
    <location>
        <begin position="298"/>
        <end position="342"/>
    </location>
</feature>
<dbReference type="GO" id="GO:0016020">
    <property type="term" value="C:membrane"/>
    <property type="evidence" value="ECO:0007669"/>
    <property type="project" value="UniProtKB-SubCell"/>
</dbReference>
<feature type="transmembrane region" description="Helical" evidence="6">
    <location>
        <begin position="167"/>
        <end position="184"/>
    </location>
</feature>
<proteinExistence type="predicted"/>
<accession>A0AA85KIC2</accession>
<evidence type="ECO:0000313" key="9">
    <source>
        <dbReference type="WBParaSite" id="TREG1_89960.1"/>
    </source>
</evidence>
<sequence>MSNNSAVRCSKLCSCRWQTKVVWCLQLLCYFISYLPGTDSYFCIIGGYLLPPHFRLWTLLTFSFYNYSLTFLILDMLTVYLMDKLLSNPYNWVELLRFSVLVNLSSAICVTTFYLLVSLVIFDKNILYSYSICGLIGLLGGVTVLGRQMLSDKLVVDFPLGKVRYKHIPFVCTLFFAVLFGTGFCGGVPLSIFVTGIFIAWMYLRFFQRHSNGLHGDVNDSFTFAGFFPNHLGPPVSVISSAVFNVLVRFRVCKPPPPKNLSIPPSVVSFTVDIHDTTHAASRYLSTPSIVNTCSSQSVPKSALTHSPPSFPSEYTRSIPTGGTPLPPIPPPISVSNEALSS</sequence>
<evidence type="ECO:0000256" key="4">
    <source>
        <dbReference type="ARBA" id="ARBA00023136"/>
    </source>
</evidence>
<comment type="subcellular location">
    <subcellularLocation>
        <location evidence="1">Membrane</location>
        <topology evidence="1">Multi-pass membrane protein</topology>
    </subcellularLocation>
</comment>
<organism evidence="7 9">
    <name type="scientific">Trichobilharzia regenti</name>
    <name type="common">Nasal bird schistosome</name>
    <dbReference type="NCBI Taxonomy" id="157069"/>
    <lineage>
        <taxon>Eukaryota</taxon>
        <taxon>Metazoa</taxon>
        <taxon>Spiralia</taxon>
        <taxon>Lophotrochozoa</taxon>
        <taxon>Platyhelminthes</taxon>
        <taxon>Trematoda</taxon>
        <taxon>Digenea</taxon>
        <taxon>Strigeidida</taxon>
        <taxon>Schistosomatoidea</taxon>
        <taxon>Schistosomatidae</taxon>
        <taxon>Trichobilharzia</taxon>
    </lineage>
</organism>
<evidence type="ECO:0000256" key="1">
    <source>
        <dbReference type="ARBA" id="ARBA00004141"/>
    </source>
</evidence>
<feature type="transmembrane region" description="Helical" evidence="6">
    <location>
        <begin position="127"/>
        <end position="146"/>
    </location>
</feature>
<dbReference type="PANTHER" id="PTHR13377">
    <property type="entry name" value="PLACENTAL PROTEIN 6"/>
    <property type="match status" value="1"/>
</dbReference>
<dbReference type="GO" id="GO:0005794">
    <property type="term" value="C:Golgi apparatus"/>
    <property type="evidence" value="ECO:0007669"/>
    <property type="project" value="TreeGrafter"/>
</dbReference>
<dbReference type="GO" id="GO:0006890">
    <property type="term" value="P:retrograde vesicle-mediated transport, Golgi to endoplasmic reticulum"/>
    <property type="evidence" value="ECO:0007669"/>
    <property type="project" value="InterPro"/>
</dbReference>
<evidence type="ECO:0000256" key="6">
    <source>
        <dbReference type="SAM" id="Phobius"/>
    </source>
</evidence>
<dbReference type="WBParaSite" id="TREG1_140750.1">
    <property type="protein sequence ID" value="TREG1_140750.1"/>
    <property type="gene ID" value="TREG1_140750"/>
</dbReference>
<dbReference type="InterPro" id="IPR013861">
    <property type="entry name" value="TMEM115/Pdh1/Rbl19"/>
</dbReference>
<keyword evidence="3 6" id="KW-1133">Transmembrane helix</keyword>
<dbReference type="SUPFAM" id="SSF144091">
    <property type="entry name" value="Rhomboid-like"/>
    <property type="match status" value="1"/>
</dbReference>
<evidence type="ECO:0000256" key="2">
    <source>
        <dbReference type="ARBA" id="ARBA00022692"/>
    </source>
</evidence>
<name>A0AA85KIC2_TRIRE</name>
<evidence type="ECO:0000256" key="5">
    <source>
        <dbReference type="SAM" id="MobiDB-lite"/>
    </source>
</evidence>
<feature type="transmembrane region" description="Helical" evidence="6">
    <location>
        <begin position="62"/>
        <end position="83"/>
    </location>
</feature>
<feature type="compositionally biased region" description="Polar residues" evidence="5">
    <location>
        <begin position="298"/>
        <end position="318"/>
    </location>
</feature>
<dbReference type="SMART" id="SM01160">
    <property type="entry name" value="DUF1751"/>
    <property type="match status" value="1"/>
</dbReference>
<reference evidence="7" key="1">
    <citation type="submission" date="2022-06" db="EMBL/GenBank/DDBJ databases">
        <authorList>
            <person name="Berger JAMES D."/>
            <person name="Berger JAMES D."/>
        </authorList>
    </citation>
    <scope>NUCLEOTIDE SEQUENCE [LARGE SCALE GENOMIC DNA]</scope>
</reference>
<feature type="transmembrane region" description="Helical" evidence="6">
    <location>
        <begin position="21"/>
        <end position="50"/>
    </location>
</feature>
<dbReference type="PANTHER" id="PTHR13377:SF3">
    <property type="entry name" value="TRANSMEMBRANE PROTEIN 115"/>
    <property type="match status" value="1"/>
</dbReference>
<dbReference type="WBParaSite" id="TREG1_89960.1">
    <property type="protein sequence ID" value="TREG1_89960.1"/>
    <property type="gene ID" value="TREG1_89960"/>
</dbReference>
<keyword evidence="2 6" id="KW-0812">Transmembrane</keyword>
<dbReference type="Proteomes" id="UP000050795">
    <property type="component" value="Unassembled WGS sequence"/>
</dbReference>
<evidence type="ECO:0000313" key="8">
    <source>
        <dbReference type="WBParaSite" id="TREG1_140750.1"/>
    </source>
</evidence>
<feature type="transmembrane region" description="Helical" evidence="6">
    <location>
        <begin position="95"/>
        <end position="121"/>
    </location>
</feature>